<feature type="chain" id="PRO_5042601243" description="Secreted protein" evidence="1">
    <location>
        <begin position="21"/>
        <end position="137"/>
    </location>
</feature>
<dbReference type="GeneID" id="87874609"/>
<organism evidence="2 3">
    <name type="scientific">Neurospora hispaniola</name>
    <dbReference type="NCBI Taxonomy" id="588809"/>
    <lineage>
        <taxon>Eukaryota</taxon>
        <taxon>Fungi</taxon>
        <taxon>Dikarya</taxon>
        <taxon>Ascomycota</taxon>
        <taxon>Pezizomycotina</taxon>
        <taxon>Sordariomycetes</taxon>
        <taxon>Sordariomycetidae</taxon>
        <taxon>Sordariales</taxon>
        <taxon>Sordariaceae</taxon>
        <taxon>Neurospora</taxon>
    </lineage>
</organism>
<dbReference type="RefSeq" id="XP_062693932.1">
    <property type="nucleotide sequence ID" value="XM_062836987.1"/>
</dbReference>
<accession>A0AAJ0MS99</accession>
<proteinExistence type="predicted"/>
<evidence type="ECO:0000313" key="3">
    <source>
        <dbReference type="Proteomes" id="UP001285908"/>
    </source>
</evidence>
<feature type="signal peptide" evidence="1">
    <location>
        <begin position="1"/>
        <end position="20"/>
    </location>
</feature>
<name>A0AAJ0MS99_9PEZI</name>
<comment type="caution">
    <text evidence="2">The sequence shown here is derived from an EMBL/GenBank/DDBJ whole genome shotgun (WGS) entry which is preliminary data.</text>
</comment>
<protein>
    <recommendedName>
        <fullName evidence="4">Secreted protein</fullName>
    </recommendedName>
</protein>
<keyword evidence="3" id="KW-1185">Reference proteome</keyword>
<gene>
    <name evidence="2" type="ORF">B0T23DRAFT_376745</name>
</gene>
<dbReference type="EMBL" id="JAULSX010000003">
    <property type="protein sequence ID" value="KAK3494503.1"/>
    <property type="molecule type" value="Genomic_DNA"/>
</dbReference>
<keyword evidence="1" id="KW-0732">Signal</keyword>
<reference evidence="2 3" key="1">
    <citation type="journal article" date="2023" name="Mol. Phylogenet. Evol.">
        <title>Genome-scale phylogeny and comparative genomics of the fungal order Sordariales.</title>
        <authorList>
            <person name="Hensen N."/>
            <person name="Bonometti L."/>
            <person name="Westerberg I."/>
            <person name="Brannstrom I.O."/>
            <person name="Guillou S."/>
            <person name="Cros-Aarteil S."/>
            <person name="Calhoun S."/>
            <person name="Haridas S."/>
            <person name="Kuo A."/>
            <person name="Mondo S."/>
            <person name="Pangilinan J."/>
            <person name="Riley R."/>
            <person name="LaButti K."/>
            <person name="Andreopoulos B."/>
            <person name="Lipzen A."/>
            <person name="Chen C."/>
            <person name="Yan M."/>
            <person name="Daum C."/>
            <person name="Ng V."/>
            <person name="Clum A."/>
            <person name="Steindorff A."/>
            <person name="Ohm R.A."/>
            <person name="Martin F."/>
            <person name="Silar P."/>
            <person name="Natvig D.O."/>
            <person name="Lalanne C."/>
            <person name="Gautier V."/>
            <person name="Ament-Velasquez S.L."/>
            <person name="Kruys A."/>
            <person name="Hutchinson M.I."/>
            <person name="Powell A.J."/>
            <person name="Barry K."/>
            <person name="Miller A.N."/>
            <person name="Grigoriev I.V."/>
            <person name="Debuchy R."/>
            <person name="Gladieux P."/>
            <person name="Hiltunen Thoren M."/>
            <person name="Johannesson H."/>
        </authorList>
    </citation>
    <scope>NUCLEOTIDE SEQUENCE [LARGE SCALE GENOMIC DNA]</scope>
    <source>
        <strain evidence="2 3">FGSC 10403</strain>
    </source>
</reference>
<dbReference type="AlphaFoldDB" id="A0AAJ0MS99"/>
<dbReference type="Proteomes" id="UP001285908">
    <property type="component" value="Unassembled WGS sequence"/>
</dbReference>
<evidence type="ECO:0000313" key="2">
    <source>
        <dbReference type="EMBL" id="KAK3494503.1"/>
    </source>
</evidence>
<evidence type="ECO:0000256" key="1">
    <source>
        <dbReference type="SAM" id="SignalP"/>
    </source>
</evidence>
<evidence type="ECO:0008006" key="4">
    <source>
        <dbReference type="Google" id="ProtNLM"/>
    </source>
</evidence>
<sequence>MAVLLLTSLACSRDVALSQAQAHVSIPKVSPFFRLLTCRRGYMSANVKLMSLELVLLLHTKHRVYRGHCGGFSDKKGNPHGDDGGNGVKGRHLGRSVAFSALTDPMERGKRVSIARAGGHAVCRDKLGREWIWRTGQ</sequence>